<proteinExistence type="predicted"/>
<dbReference type="RefSeq" id="WP_047780419.1">
    <property type="nucleotide sequence ID" value="NZ_FOLW01000002.1"/>
</dbReference>
<sequence length="76" mass="8307">MSKKTLGMLLAGCALAISCSASAAQLGPWFKAASSYNALWEHCTWKQYLYNDQGQVIGYGKNVKKTFGFLRGCPKP</sequence>
<gene>
    <name evidence="2" type="ORF">SAMN02745723_10297</name>
</gene>
<dbReference type="AlphaFoldDB" id="A0AAJ5BG95"/>
<organism evidence="2 3">
    <name type="scientific">Pragia fontium DSM 5563 = ATCC 49100</name>
    <dbReference type="NCBI Taxonomy" id="1122977"/>
    <lineage>
        <taxon>Bacteria</taxon>
        <taxon>Pseudomonadati</taxon>
        <taxon>Pseudomonadota</taxon>
        <taxon>Gammaproteobacteria</taxon>
        <taxon>Enterobacterales</taxon>
        <taxon>Budviciaceae</taxon>
        <taxon>Pragia</taxon>
    </lineage>
</organism>
<accession>A0AAJ5BG95</accession>
<keyword evidence="1" id="KW-0732">Signal</keyword>
<dbReference type="PROSITE" id="PS51257">
    <property type="entry name" value="PROKAR_LIPOPROTEIN"/>
    <property type="match status" value="1"/>
</dbReference>
<dbReference type="EMBL" id="FOLW01000002">
    <property type="protein sequence ID" value="SFC33177.1"/>
    <property type="molecule type" value="Genomic_DNA"/>
</dbReference>
<feature type="signal peptide" evidence="1">
    <location>
        <begin position="1"/>
        <end position="23"/>
    </location>
</feature>
<name>A0AAJ5BG95_9GAMM</name>
<reference evidence="2 3" key="1">
    <citation type="submission" date="2016-10" db="EMBL/GenBank/DDBJ databases">
        <authorList>
            <person name="Varghese N."/>
            <person name="Submissions S."/>
        </authorList>
    </citation>
    <scope>NUCLEOTIDE SEQUENCE [LARGE SCALE GENOMIC DNA]</scope>
    <source>
        <strain evidence="2 3">DSM 5563</strain>
    </source>
</reference>
<feature type="chain" id="PRO_5042534146" evidence="1">
    <location>
        <begin position="24"/>
        <end position="76"/>
    </location>
</feature>
<evidence type="ECO:0000313" key="2">
    <source>
        <dbReference type="EMBL" id="SFC33177.1"/>
    </source>
</evidence>
<protein>
    <submittedName>
        <fullName evidence="2">Uncharacterized protein</fullName>
    </submittedName>
</protein>
<comment type="caution">
    <text evidence="2">The sequence shown here is derived from an EMBL/GenBank/DDBJ whole genome shotgun (WGS) entry which is preliminary data.</text>
</comment>
<evidence type="ECO:0000256" key="1">
    <source>
        <dbReference type="SAM" id="SignalP"/>
    </source>
</evidence>
<dbReference type="Proteomes" id="UP000226420">
    <property type="component" value="Unassembled WGS sequence"/>
</dbReference>
<evidence type="ECO:0000313" key="3">
    <source>
        <dbReference type="Proteomes" id="UP000226420"/>
    </source>
</evidence>